<dbReference type="InterPro" id="IPR003501">
    <property type="entry name" value="PTS_EIIB_2/3"/>
</dbReference>
<dbReference type="GeneID" id="93072823"/>
<protein>
    <submittedName>
        <fullName evidence="3">PTS system, lactose/cellobiose specific IIB subunit</fullName>
    </submittedName>
    <submittedName>
        <fullName evidence="4">Phosphotransferase system lactose/cellobiose-specific IIB subunit</fullName>
    </submittedName>
</protein>
<dbReference type="KEGG" id="cpat:CLPA_c05970"/>
<evidence type="ECO:0000259" key="2">
    <source>
        <dbReference type="PROSITE" id="PS51099"/>
    </source>
</evidence>
<keyword evidence="6" id="KW-1185">Reference proteome</keyword>
<reference evidence="4 5" key="3">
    <citation type="journal article" name="Genome Announc.">
        <title>Improved Draft Genome Sequence of Clostridium pasteurianum Strain ATCC 6013 (DSM 525) Using a Hybrid Next-Generation Sequencing Approach.</title>
        <authorList>
            <person name="Pyne M.E."/>
            <person name="Utturkar S."/>
            <person name="Brown S.D."/>
            <person name="Moo-Young M."/>
            <person name="Chung D.A."/>
            <person name="Chou C.P."/>
        </authorList>
    </citation>
    <scope>NUCLEOTIDE SEQUENCE [LARGE SCALE GENOMIC DNA]</scope>
    <source>
        <strain evidence="4 5">ATCC 6013</strain>
    </source>
</reference>
<dbReference type="SUPFAM" id="SSF52794">
    <property type="entry name" value="PTS system IIB component-like"/>
    <property type="match status" value="1"/>
</dbReference>
<dbReference type="PROSITE" id="PS51099">
    <property type="entry name" value="PTS_EIIB_TYPE_2"/>
    <property type="match status" value="1"/>
</dbReference>
<proteinExistence type="predicted"/>
<dbReference type="AlphaFoldDB" id="A0A0H3J1V8"/>
<accession>A0A0H3J1V8</accession>
<dbReference type="Gene3D" id="3.40.50.2300">
    <property type="match status" value="1"/>
</dbReference>
<dbReference type="KEGG" id="cpae:CPAST_c05970"/>
<dbReference type="GO" id="GO:0008982">
    <property type="term" value="F:protein-N(PI)-phosphohistidine-sugar phosphotransferase activity"/>
    <property type="evidence" value="ECO:0007669"/>
    <property type="project" value="InterPro"/>
</dbReference>
<dbReference type="InterPro" id="IPR013011">
    <property type="entry name" value="PTS_EIIB_2"/>
</dbReference>
<dbReference type="CDD" id="cd05566">
    <property type="entry name" value="PTS_IIB_galactitol"/>
    <property type="match status" value="1"/>
</dbReference>
<dbReference type="eggNOG" id="COG3414">
    <property type="taxonomic scope" value="Bacteria"/>
</dbReference>
<dbReference type="InterPro" id="IPR036095">
    <property type="entry name" value="PTS_EIIB-like_sf"/>
</dbReference>
<name>A0A0H3J1V8_CLOPA</name>
<sequence length="92" mass="9732">MKRVLVACGNGIATSTVVATKIREACEDQGVDIGVTQCKLLEVASKVSDYDLLVTTGKFEGEDVNVPVIGAMSLLTGFGEEETIEEIVNALK</sequence>
<dbReference type="GO" id="GO:0009401">
    <property type="term" value="P:phosphoenolpyruvate-dependent sugar phosphotransferase system"/>
    <property type="evidence" value="ECO:0007669"/>
    <property type="project" value="InterPro"/>
</dbReference>
<dbReference type="EMBL" id="CP009268">
    <property type="protein sequence ID" value="AJA50685.1"/>
    <property type="molecule type" value="Genomic_DNA"/>
</dbReference>
<reference evidence="4" key="2">
    <citation type="submission" date="2015-10" db="EMBL/GenBank/DDBJ databases">
        <title>Improved Draft Genome Sequence of Clostridium pasteurianum Strain ATCC 6013 (DSM 525) Using a Hybrid Next-Generation Sequencing Approach.</title>
        <authorList>
            <person name="Pyne M.E."/>
            <person name="Utturkar S.M."/>
            <person name="Brown S.D."/>
            <person name="Moo-Young M."/>
            <person name="Chung D.A."/>
            <person name="Chou P.C."/>
        </authorList>
    </citation>
    <scope>NUCLEOTIDE SEQUENCE</scope>
    <source>
        <strain evidence="4">ATCC 6013</strain>
    </source>
</reference>
<evidence type="ECO:0000313" key="4">
    <source>
        <dbReference type="EMBL" id="KRU13304.1"/>
    </source>
</evidence>
<dbReference type="Proteomes" id="UP000028042">
    <property type="component" value="Unassembled WGS sequence"/>
</dbReference>
<dbReference type="EMBL" id="JPGY02000001">
    <property type="protein sequence ID" value="KRU13304.1"/>
    <property type="molecule type" value="Genomic_DNA"/>
</dbReference>
<evidence type="ECO:0000313" key="5">
    <source>
        <dbReference type="Proteomes" id="UP000028042"/>
    </source>
</evidence>
<keyword evidence="1 4" id="KW-0808">Transferase</keyword>
<reference evidence="3 6" key="1">
    <citation type="journal article" date="2015" name="Genome Announc.">
        <title>Complete Genome Sequence of the Nitrogen-Fixing and Solvent-Producing Clostridium pasteurianum DSM 525.</title>
        <authorList>
            <person name="Poehlein A."/>
            <person name="Grosse-Honebrink A."/>
            <person name="Zhang Y."/>
            <person name="Minton N.P."/>
            <person name="Daniel R."/>
        </authorList>
    </citation>
    <scope>NUCLEOTIDE SEQUENCE [LARGE SCALE GENOMIC DNA]</scope>
    <source>
        <strain evidence="3">DSM 525</strain>
        <strain evidence="6">DSM 525 / ATCC 6013</strain>
    </source>
</reference>
<feature type="domain" description="PTS EIIB type-2" evidence="2">
    <location>
        <begin position="2"/>
        <end position="92"/>
    </location>
</feature>
<evidence type="ECO:0000313" key="6">
    <source>
        <dbReference type="Proteomes" id="UP000030905"/>
    </source>
</evidence>
<organism evidence="3 6">
    <name type="scientific">Clostridium pasteurianum DSM 525 = ATCC 6013</name>
    <dbReference type="NCBI Taxonomy" id="1262449"/>
    <lineage>
        <taxon>Bacteria</taxon>
        <taxon>Bacillati</taxon>
        <taxon>Bacillota</taxon>
        <taxon>Clostridia</taxon>
        <taxon>Eubacteriales</taxon>
        <taxon>Clostridiaceae</taxon>
        <taxon>Clostridium</taxon>
    </lineage>
</organism>
<evidence type="ECO:0000256" key="1">
    <source>
        <dbReference type="ARBA" id="ARBA00022679"/>
    </source>
</evidence>
<evidence type="ECO:0000313" key="3">
    <source>
        <dbReference type="EMBL" id="AJA50685.1"/>
    </source>
</evidence>
<dbReference type="RefSeq" id="WP_004455312.1">
    <property type="nucleotide sequence ID" value="NZ_ANZB01000001.1"/>
</dbReference>
<dbReference type="Proteomes" id="UP000030905">
    <property type="component" value="Chromosome"/>
</dbReference>
<gene>
    <name evidence="3" type="ORF">CLPA_c05970</name>
    <name evidence="4" type="ORF">CP6013_02552</name>
</gene>
<dbReference type="PATRIC" id="fig|1262449.3.peg.495"/>
<dbReference type="Pfam" id="PF02302">
    <property type="entry name" value="PTS_IIB"/>
    <property type="match status" value="1"/>
</dbReference>